<dbReference type="AlphaFoldDB" id="A0AAE3VI77"/>
<evidence type="ECO:0000259" key="2">
    <source>
        <dbReference type="PROSITE" id="PS50006"/>
    </source>
</evidence>
<gene>
    <name evidence="3" type="ORF">J3R75_002972</name>
</gene>
<evidence type="ECO:0000256" key="1">
    <source>
        <dbReference type="SAM" id="Phobius"/>
    </source>
</evidence>
<dbReference type="CDD" id="cd00060">
    <property type="entry name" value="FHA"/>
    <property type="match status" value="1"/>
</dbReference>
<keyword evidence="1" id="KW-0812">Transmembrane</keyword>
<keyword evidence="1" id="KW-0472">Membrane</keyword>
<protein>
    <submittedName>
        <fullName evidence="3">PSer/pThr/pTyr-binding forkhead associated (FHA) protein</fullName>
    </submittedName>
</protein>
<name>A0AAE3VI77_9BACT</name>
<comment type="caution">
    <text evidence="3">The sequence shown here is derived from an EMBL/GenBank/DDBJ whole genome shotgun (WGS) entry which is preliminary data.</text>
</comment>
<feature type="domain" description="FHA" evidence="2">
    <location>
        <begin position="26"/>
        <end position="77"/>
    </location>
</feature>
<evidence type="ECO:0000313" key="4">
    <source>
        <dbReference type="Proteomes" id="UP001238163"/>
    </source>
</evidence>
<feature type="transmembrane region" description="Helical" evidence="1">
    <location>
        <begin position="239"/>
        <end position="262"/>
    </location>
</feature>
<accession>A0AAE3VI77</accession>
<keyword evidence="1" id="KW-1133">Transmembrane helix</keyword>
<dbReference type="Gene3D" id="2.60.200.20">
    <property type="match status" value="2"/>
</dbReference>
<sequence length="265" mass="29094">MPIFRIYNHFGEELKRFASEDFSSSISVGRSSSCDVSLKAIADTTISREHFVLEKQGLTWKISNNSHFGLYKDAEKFEEGSVSDGDVIRFGQYFLCVGALCGPSPYDITWDIPTNNPLRRAVLWPGANSIGSSADNYVTVRTDDVSRFHGLIRVEGDKVSYKNMFKSNRSAVNDKAVGETPVEIKVGDEITMADTKIHLTKGVRIAKGVEASTGKKGQHAQSPLSDPAVQAILHPKMSITWPMILSVLAFGAVFAIVAYMLLSLL</sequence>
<dbReference type="SUPFAM" id="SSF49879">
    <property type="entry name" value="SMAD/FHA domain"/>
    <property type="match status" value="2"/>
</dbReference>
<dbReference type="EMBL" id="JAUSVL010000001">
    <property type="protein sequence ID" value="MDQ0290865.1"/>
    <property type="molecule type" value="Genomic_DNA"/>
</dbReference>
<evidence type="ECO:0000313" key="3">
    <source>
        <dbReference type="EMBL" id="MDQ0290865.1"/>
    </source>
</evidence>
<organism evidence="3 4">
    <name type="scientific">Oligosphaera ethanolica</name>
    <dbReference type="NCBI Taxonomy" id="760260"/>
    <lineage>
        <taxon>Bacteria</taxon>
        <taxon>Pseudomonadati</taxon>
        <taxon>Lentisphaerota</taxon>
        <taxon>Oligosphaeria</taxon>
        <taxon>Oligosphaerales</taxon>
        <taxon>Oligosphaeraceae</taxon>
        <taxon>Oligosphaera</taxon>
    </lineage>
</organism>
<reference evidence="3" key="1">
    <citation type="submission" date="2023-07" db="EMBL/GenBank/DDBJ databases">
        <title>Genomic Encyclopedia of Type Strains, Phase IV (KMG-IV): sequencing the most valuable type-strain genomes for metagenomic binning, comparative biology and taxonomic classification.</title>
        <authorList>
            <person name="Goeker M."/>
        </authorList>
    </citation>
    <scope>NUCLEOTIDE SEQUENCE</scope>
    <source>
        <strain evidence="3">DSM 24202</strain>
    </source>
</reference>
<dbReference type="PROSITE" id="PS50006">
    <property type="entry name" value="FHA_DOMAIN"/>
    <property type="match status" value="1"/>
</dbReference>
<proteinExistence type="predicted"/>
<dbReference type="InterPro" id="IPR008984">
    <property type="entry name" value="SMAD_FHA_dom_sf"/>
</dbReference>
<dbReference type="Proteomes" id="UP001238163">
    <property type="component" value="Unassembled WGS sequence"/>
</dbReference>
<dbReference type="RefSeq" id="WP_307262842.1">
    <property type="nucleotide sequence ID" value="NZ_JAUSVL010000001.1"/>
</dbReference>
<keyword evidence="4" id="KW-1185">Reference proteome</keyword>
<dbReference type="Pfam" id="PF00498">
    <property type="entry name" value="FHA"/>
    <property type="match status" value="2"/>
</dbReference>
<dbReference type="SMART" id="SM00240">
    <property type="entry name" value="FHA"/>
    <property type="match status" value="2"/>
</dbReference>
<dbReference type="InterPro" id="IPR000253">
    <property type="entry name" value="FHA_dom"/>
</dbReference>